<dbReference type="RefSeq" id="WP_235702435.1">
    <property type="nucleotide sequence ID" value="NZ_JAKGBZ010000001.1"/>
</dbReference>
<organism evidence="5 6">
    <name type="scientific">Acidiphilium iwatense</name>
    <dbReference type="NCBI Taxonomy" id="768198"/>
    <lineage>
        <taxon>Bacteria</taxon>
        <taxon>Pseudomonadati</taxon>
        <taxon>Pseudomonadota</taxon>
        <taxon>Alphaproteobacteria</taxon>
        <taxon>Acetobacterales</taxon>
        <taxon>Acidocellaceae</taxon>
        <taxon>Acidiphilium</taxon>
    </lineage>
</organism>
<dbReference type="PANTHER" id="PTHR28620:SF1">
    <property type="entry name" value="CENP-V_GFA DOMAIN-CONTAINING PROTEIN"/>
    <property type="match status" value="1"/>
</dbReference>
<evidence type="ECO:0000313" key="5">
    <source>
        <dbReference type="EMBL" id="MCF3945198.1"/>
    </source>
</evidence>
<protein>
    <submittedName>
        <fullName evidence="5">GFA family protein</fullName>
    </submittedName>
</protein>
<dbReference type="Pfam" id="PF04828">
    <property type="entry name" value="GFA"/>
    <property type="match status" value="1"/>
</dbReference>
<dbReference type="PANTHER" id="PTHR28620">
    <property type="entry name" value="CENTROMERE PROTEIN V"/>
    <property type="match status" value="1"/>
</dbReference>
<keyword evidence="6" id="KW-1185">Reference proteome</keyword>
<accession>A0ABS9DSS9</accession>
<name>A0ABS9DSS9_9PROT</name>
<evidence type="ECO:0000256" key="1">
    <source>
        <dbReference type="ARBA" id="ARBA00005495"/>
    </source>
</evidence>
<evidence type="ECO:0000259" key="4">
    <source>
        <dbReference type="PROSITE" id="PS51891"/>
    </source>
</evidence>
<dbReference type="PROSITE" id="PS51891">
    <property type="entry name" value="CENP_V_GFA"/>
    <property type="match status" value="1"/>
</dbReference>
<keyword evidence="2" id="KW-0479">Metal-binding</keyword>
<dbReference type="Gene3D" id="2.170.150.70">
    <property type="match status" value="1"/>
</dbReference>
<sequence length="124" mass="14087">MQRHKGACHCGRITFDFDGNVDAAIECNCSICRKKGAIWHGTDDAHFRMLSGEADLGFYQFGTMTAKHYFCKACGVSPFSHPRIVPTMWAVNLRCVDDIDLSRLKIHPFDGENWEAAAQRFMRE</sequence>
<dbReference type="SUPFAM" id="SSF51316">
    <property type="entry name" value="Mss4-like"/>
    <property type="match status" value="1"/>
</dbReference>
<keyword evidence="3" id="KW-0862">Zinc</keyword>
<dbReference type="InterPro" id="IPR006913">
    <property type="entry name" value="CENP-V/GFA"/>
</dbReference>
<reference evidence="5 6" key="1">
    <citation type="submission" date="2022-01" db="EMBL/GenBank/DDBJ databases">
        <authorList>
            <person name="Won M."/>
            <person name="Kim S.-J."/>
            <person name="Kwon S.-W."/>
        </authorList>
    </citation>
    <scope>NUCLEOTIDE SEQUENCE [LARGE SCALE GENOMIC DNA]</scope>
    <source>
        <strain evidence="5 6">KCTC 23505</strain>
    </source>
</reference>
<feature type="domain" description="CENP-V/GFA" evidence="4">
    <location>
        <begin position="4"/>
        <end position="115"/>
    </location>
</feature>
<gene>
    <name evidence="5" type="ORF">L2A60_00670</name>
</gene>
<comment type="similarity">
    <text evidence="1">Belongs to the Gfa family.</text>
</comment>
<evidence type="ECO:0000313" key="6">
    <source>
        <dbReference type="Proteomes" id="UP001521209"/>
    </source>
</evidence>
<dbReference type="InterPro" id="IPR011057">
    <property type="entry name" value="Mss4-like_sf"/>
</dbReference>
<comment type="caution">
    <text evidence="5">The sequence shown here is derived from an EMBL/GenBank/DDBJ whole genome shotgun (WGS) entry which is preliminary data.</text>
</comment>
<dbReference type="InterPro" id="IPR052355">
    <property type="entry name" value="CENP-V-like"/>
</dbReference>
<dbReference type="EMBL" id="JAKGBZ010000001">
    <property type="protein sequence ID" value="MCF3945198.1"/>
    <property type="molecule type" value="Genomic_DNA"/>
</dbReference>
<proteinExistence type="inferred from homology"/>
<evidence type="ECO:0000256" key="2">
    <source>
        <dbReference type="ARBA" id="ARBA00022723"/>
    </source>
</evidence>
<dbReference type="Proteomes" id="UP001521209">
    <property type="component" value="Unassembled WGS sequence"/>
</dbReference>
<evidence type="ECO:0000256" key="3">
    <source>
        <dbReference type="ARBA" id="ARBA00022833"/>
    </source>
</evidence>